<feature type="non-terminal residue" evidence="8">
    <location>
        <position position="347"/>
    </location>
</feature>
<comment type="subcellular location">
    <subcellularLocation>
        <location evidence="2">Cytoplasm</location>
        <location evidence="2">Cytoskeleton</location>
        <location evidence="2">Cilium axoneme</location>
    </subcellularLocation>
    <subcellularLocation>
        <location evidence="1">Nucleus</location>
    </subcellularLocation>
</comment>
<feature type="region of interest" description="Disordered" evidence="7">
    <location>
        <begin position="1"/>
        <end position="20"/>
    </location>
</feature>
<evidence type="ECO:0000256" key="1">
    <source>
        <dbReference type="ARBA" id="ARBA00004123"/>
    </source>
</evidence>
<dbReference type="AlphaFoldDB" id="A0AAD3HTG3"/>
<sequence>MSSYAELYQQQAGLPGTDGRPGYTAIYLSQQAESAGRRPSSVERIRILPSATDGATRQQPAVPSPRHYDSHAVVTATATTLAVEADVGRPVNARSPQPMRTGAPGNRSPSLSPPRPRMDPSVSRPATTVLAQATAMRMARLQRLAQRQQQVRQPQPGPPSMPAAAAGGSSRRSGRLLSAVLQQAPHLYDRQRLSAVERFIERVDALPARFTDAQVVYLSKNSLTSVAGLAQFPGLRVLGLADNLLADPDQLEVLAGACPGLEALSLEGNPLAYVPHYRSRVLLALPALKSLDGRPVTEEERAAAPGAVAAEEAVMTVLLRNACEVHKMASVVQRAQVHLELLHALHS</sequence>
<proteinExistence type="inferred from homology"/>
<comment type="similarity">
    <text evidence="6">Belongs to the U2 small nuclear ribonucleoprotein A family.</text>
</comment>
<dbReference type="GO" id="GO:0030620">
    <property type="term" value="F:U2 snRNA binding"/>
    <property type="evidence" value="ECO:0007669"/>
    <property type="project" value="InterPro"/>
</dbReference>
<evidence type="ECO:0000256" key="4">
    <source>
        <dbReference type="ARBA" id="ARBA00022737"/>
    </source>
</evidence>
<reference evidence="8 9" key="1">
    <citation type="journal article" date="2021" name="Sci. Rep.">
        <title>Genome sequencing of the multicellular alga Astrephomene provides insights into convergent evolution of germ-soma differentiation.</title>
        <authorList>
            <person name="Yamashita S."/>
            <person name="Yamamoto K."/>
            <person name="Matsuzaki R."/>
            <person name="Suzuki S."/>
            <person name="Yamaguchi H."/>
            <person name="Hirooka S."/>
            <person name="Minakuchi Y."/>
            <person name="Miyagishima S."/>
            <person name="Kawachi M."/>
            <person name="Toyoda A."/>
            <person name="Nozaki H."/>
        </authorList>
    </citation>
    <scope>NUCLEOTIDE SEQUENCE [LARGE SCALE GENOMIC DNA]</scope>
    <source>
        <strain evidence="8 9">NIES-4017</strain>
    </source>
</reference>
<evidence type="ECO:0000256" key="5">
    <source>
        <dbReference type="ARBA" id="ARBA00023242"/>
    </source>
</evidence>
<keyword evidence="9" id="KW-1185">Reference proteome</keyword>
<feature type="region of interest" description="Disordered" evidence="7">
    <location>
        <begin position="143"/>
        <end position="172"/>
    </location>
</feature>
<comment type="caution">
    <text evidence="8">The sequence shown here is derived from an EMBL/GenBank/DDBJ whole genome shotgun (WGS) entry which is preliminary data.</text>
</comment>
<dbReference type="EMBL" id="BMAR01000096">
    <property type="protein sequence ID" value="GFR53194.1"/>
    <property type="molecule type" value="Genomic_DNA"/>
</dbReference>
<dbReference type="PANTHER" id="PTHR10552:SF6">
    <property type="entry name" value="U2 SMALL NUCLEAR RIBONUCLEOPROTEIN A"/>
    <property type="match status" value="1"/>
</dbReference>
<organism evidence="8 9">
    <name type="scientific">Astrephomene gubernaculifera</name>
    <dbReference type="NCBI Taxonomy" id="47775"/>
    <lineage>
        <taxon>Eukaryota</taxon>
        <taxon>Viridiplantae</taxon>
        <taxon>Chlorophyta</taxon>
        <taxon>core chlorophytes</taxon>
        <taxon>Chlorophyceae</taxon>
        <taxon>CS clade</taxon>
        <taxon>Chlamydomonadales</taxon>
        <taxon>Astrephomenaceae</taxon>
        <taxon>Astrephomene</taxon>
    </lineage>
</organism>
<keyword evidence="3" id="KW-0433">Leucine-rich repeat</keyword>
<feature type="compositionally biased region" description="Low complexity" evidence="7">
    <location>
        <begin position="162"/>
        <end position="172"/>
    </location>
</feature>
<name>A0AAD3HTG3_9CHLO</name>
<accession>A0AAD3HTG3</accession>
<feature type="region of interest" description="Disordered" evidence="7">
    <location>
        <begin position="85"/>
        <end position="125"/>
    </location>
</feature>
<dbReference type="GO" id="GO:0005930">
    <property type="term" value="C:axoneme"/>
    <property type="evidence" value="ECO:0007669"/>
    <property type="project" value="UniProtKB-SubCell"/>
</dbReference>
<dbReference type="Gene3D" id="3.80.10.10">
    <property type="entry name" value="Ribonuclease Inhibitor"/>
    <property type="match status" value="1"/>
</dbReference>
<keyword evidence="5" id="KW-0539">Nucleus</keyword>
<gene>
    <name evidence="8" type="ORF">Agub_g15943</name>
</gene>
<feature type="compositionally biased region" description="Polar residues" evidence="7">
    <location>
        <begin position="1"/>
        <end position="12"/>
    </location>
</feature>
<evidence type="ECO:0000313" key="8">
    <source>
        <dbReference type="EMBL" id="GFR53194.1"/>
    </source>
</evidence>
<dbReference type="Proteomes" id="UP001054857">
    <property type="component" value="Unassembled WGS sequence"/>
</dbReference>
<dbReference type="InterPro" id="IPR044640">
    <property type="entry name" value="RU2A"/>
</dbReference>
<dbReference type="GO" id="GO:0000398">
    <property type="term" value="P:mRNA splicing, via spliceosome"/>
    <property type="evidence" value="ECO:0007669"/>
    <property type="project" value="InterPro"/>
</dbReference>
<evidence type="ECO:0000256" key="3">
    <source>
        <dbReference type="ARBA" id="ARBA00022614"/>
    </source>
</evidence>
<keyword evidence="4" id="KW-0677">Repeat</keyword>
<evidence type="ECO:0000256" key="7">
    <source>
        <dbReference type="SAM" id="MobiDB-lite"/>
    </source>
</evidence>
<dbReference type="PANTHER" id="PTHR10552">
    <property type="entry name" value="U2 SMALL NUCLEAR RIBONUCLEOPROTEIN A"/>
    <property type="match status" value="1"/>
</dbReference>
<dbReference type="SUPFAM" id="SSF52058">
    <property type="entry name" value="L domain-like"/>
    <property type="match status" value="1"/>
</dbReference>
<feature type="compositionally biased region" description="Low complexity" evidence="7">
    <location>
        <begin position="143"/>
        <end position="154"/>
    </location>
</feature>
<dbReference type="GO" id="GO:0005634">
    <property type="term" value="C:nucleus"/>
    <property type="evidence" value="ECO:0007669"/>
    <property type="project" value="UniProtKB-SubCell"/>
</dbReference>
<evidence type="ECO:0000256" key="2">
    <source>
        <dbReference type="ARBA" id="ARBA00004430"/>
    </source>
</evidence>
<evidence type="ECO:0000313" key="9">
    <source>
        <dbReference type="Proteomes" id="UP001054857"/>
    </source>
</evidence>
<dbReference type="InterPro" id="IPR032675">
    <property type="entry name" value="LRR_dom_sf"/>
</dbReference>
<evidence type="ECO:0000256" key="6">
    <source>
        <dbReference type="ARBA" id="ARBA00024196"/>
    </source>
</evidence>
<protein>
    <submittedName>
        <fullName evidence="8">Uncharacterized protein</fullName>
    </submittedName>
</protein>